<evidence type="ECO:0000259" key="1">
    <source>
        <dbReference type="Pfam" id="PF01796"/>
    </source>
</evidence>
<dbReference type="EMBL" id="JAPJZH010000003">
    <property type="protein sequence ID" value="MDA4845116.1"/>
    <property type="molecule type" value="Genomic_DNA"/>
</dbReference>
<accession>A0ABT4VK70</accession>
<dbReference type="InterPro" id="IPR052513">
    <property type="entry name" value="Thioester_dehydratase-like"/>
</dbReference>
<dbReference type="PANTHER" id="PTHR34075:SF5">
    <property type="entry name" value="BLR3430 PROTEIN"/>
    <property type="match status" value="1"/>
</dbReference>
<gene>
    <name evidence="2" type="ORF">OOZ53_07120</name>
</gene>
<reference evidence="2" key="1">
    <citation type="submission" date="2022-11" db="EMBL/GenBank/DDBJ databases">
        <title>Hoeflea poritis sp. nov., isolated from scleractinian coral Porites lutea.</title>
        <authorList>
            <person name="Zhang G."/>
            <person name="Wei Q."/>
            <person name="Cai L."/>
        </authorList>
    </citation>
    <scope>NUCLEOTIDE SEQUENCE</scope>
    <source>
        <strain evidence="2">E7-10</strain>
    </source>
</reference>
<proteinExistence type="predicted"/>
<evidence type="ECO:0000313" key="2">
    <source>
        <dbReference type="EMBL" id="MDA4845116.1"/>
    </source>
</evidence>
<dbReference type="Proteomes" id="UP001148313">
    <property type="component" value="Unassembled WGS sequence"/>
</dbReference>
<sequence>MAEAINDPQARFLAQLSQGRFMLQRDPLSDRAVFPPRLRAPGHGGTLTDFFPVSGRGIVYSVTVQPKRPPDPDRVIVLVDLEEGARMLSHMPNADPENVAIGDKVIARIVTEGETPMVVFDPAP</sequence>
<dbReference type="InterPro" id="IPR012340">
    <property type="entry name" value="NA-bd_OB-fold"/>
</dbReference>
<dbReference type="Pfam" id="PF01796">
    <property type="entry name" value="OB_ChsH2_C"/>
    <property type="match status" value="1"/>
</dbReference>
<dbReference type="PANTHER" id="PTHR34075">
    <property type="entry name" value="BLR3430 PROTEIN"/>
    <property type="match status" value="1"/>
</dbReference>
<name>A0ABT4VK70_9HYPH</name>
<keyword evidence="3" id="KW-1185">Reference proteome</keyword>
<evidence type="ECO:0000313" key="3">
    <source>
        <dbReference type="Proteomes" id="UP001148313"/>
    </source>
</evidence>
<comment type="caution">
    <text evidence="2">The sequence shown here is derived from an EMBL/GenBank/DDBJ whole genome shotgun (WGS) entry which is preliminary data.</text>
</comment>
<organism evidence="2 3">
    <name type="scientific">Hoeflea poritis</name>
    <dbReference type="NCBI Taxonomy" id="2993659"/>
    <lineage>
        <taxon>Bacteria</taxon>
        <taxon>Pseudomonadati</taxon>
        <taxon>Pseudomonadota</taxon>
        <taxon>Alphaproteobacteria</taxon>
        <taxon>Hyphomicrobiales</taxon>
        <taxon>Rhizobiaceae</taxon>
        <taxon>Hoeflea</taxon>
    </lineage>
</organism>
<feature type="domain" description="ChsH2 C-terminal OB-fold" evidence="1">
    <location>
        <begin position="52"/>
        <end position="108"/>
    </location>
</feature>
<dbReference type="InterPro" id="IPR002878">
    <property type="entry name" value="ChsH2_C"/>
</dbReference>
<protein>
    <submittedName>
        <fullName evidence="2">OB-fold domain-containing protein</fullName>
    </submittedName>
</protein>
<dbReference type="RefSeq" id="WP_271088679.1">
    <property type="nucleotide sequence ID" value="NZ_JAPJZH010000003.1"/>
</dbReference>
<dbReference type="SUPFAM" id="SSF50249">
    <property type="entry name" value="Nucleic acid-binding proteins"/>
    <property type="match status" value="1"/>
</dbReference>